<feature type="compositionally biased region" description="Polar residues" evidence="1">
    <location>
        <begin position="378"/>
        <end position="389"/>
    </location>
</feature>
<feature type="compositionally biased region" description="Basic and acidic residues" evidence="1">
    <location>
        <begin position="719"/>
        <end position="728"/>
    </location>
</feature>
<feature type="region of interest" description="Disordered" evidence="1">
    <location>
        <begin position="110"/>
        <end position="290"/>
    </location>
</feature>
<proteinExistence type="predicted"/>
<accession>A0AA38H9J4</accession>
<feature type="compositionally biased region" description="Low complexity" evidence="1">
    <location>
        <begin position="34"/>
        <end position="51"/>
    </location>
</feature>
<feature type="compositionally biased region" description="Basic and acidic residues" evidence="1">
    <location>
        <begin position="190"/>
        <end position="201"/>
    </location>
</feature>
<protein>
    <submittedName>
        <fullName evidence="2">Uncharacterized protein</fullName>
    </submittedName>
</protein>
<dbReference type="RefSeq" id="XP_052946537.1">
    <property type="nucleotide sequence ID" value="XM_053088809.1"/>
</dbReference>
<evidence type="ECO:0000313" key="2">
    <source>
        <dbReference type="EMBL" id="KAI9636760.1"/>
    </source>
</evidence>
<dbReference type="AlphaFoldDB" id="A0AA38H9J4"/>
<reference evidence="2" key="1">
    <citation type="journal article" date="2022" name="G3 (Bethesda)">
        <title>High quality genome of the basidiomycete yeast Dioszegia hungarica PDD-24b-2 isolated from cloud water.</title>
        <authorList>
            <person name="Jarrige D."/>
            <person name="Haridas S."/>
            <person name="Bleykasten-Grosshans C."/>
            <person name="Joly M."/>
            <person name="Nadalig T."/>
            <person name="Sancelme M."/>
            <person name="Vuilleumier S."/>
            <person name="Grigoriev I.V."/>
            <person name="Amato P."/>
            <person name="Bringel F."/>
        </authorList>
    </citation>
    <scope>NUCLEOTIDE SEQUENCE</scope>
    <source>
        <strain evidence="2">PDD-24b-2</strain>
    </source>
</reference>
<keyword evidence="3" id="KW-1185">Reference proteome</keyword>
<feature type="compositionally biased region" description="Low complexity" evidence="1">
    <location>
        <begin position="217"/>
        <end position="228"/>
    </location>
</feature>
<dbReference type="Proteomes" id="UP001164286">
    <property type="component" value="Unassembled WGS sequence"/>
</dbReference>
<evidence type="ECO:0000313" key="3">
    <source>
        <dbReference type="Proteomes" id="UP001164286"/>
    </source>
</evidence>
<feature type="region of interest" description="Disordered" evidence="1">
    <location>
        <begin position="666"/>
        <end position="745"/>
    </location>
</feature>
<feature type="region of interest" description="Disordered" evidence="1">
    <location>
        <begin position="375"/>
        <end position="417"/>
    </location>
</feature>
<feature type="compositionally biased region" description="Basic and acidic residues" evidence="1">
    <location>
        <begin position="686"/>
        <end position="702"/>
    </location>
</feature>
<feature type="region of interest" description="Disordered" evidence="1">
    <location>
        <begin position="17"/>
        <end position="51"/>
    </location>
</feature>
<name>A0AA38H9J4_9TREE</name>
<gene>
    <name evidence="2" type="ORF">MKK02DRAFT_33881</name>
</gene>
<feature type="compositionally biased region" description="Low complexity" evidence="1">
    <location>
        <begin position="270"/>
        <end position="290"/>
    </location>
</feature>
<comment type="caution">
    <text evidence="2">The sequence shown here is derived from an EMBL/GenBank/DDBJ whole genome shotgun (WGS) entry which is preliminary data.</text>
</comment>
<evidence type="ECO:0000256" key="1">
    <source>
        <dbReference type="SAM" id="MobiDB-lite"/>
    </source>
</evidence>
<sequence>MDSDSFLATSFVSFRKTKMGSAGRTPPRIRTKRTASVSSGSSASIASPTSPVLVTPQHFSVSRQRGPPPRLNLAGSSKIHRDDVFMADGEDTARGDLTRVLMLTPRPTQSAFVSPFADSPNADQDAHVRPDNSPLLPPLSEWSLPPVPKHGPLRITPSCDSLLGLSTPSRRGSMHSGRTIHISFPSGAPDEEKPSSLKGEEATVAPASYRTHRPTPSDGSSIISSSSSKRSDWSDRSTPPSIPGRTSSRKRPSLPARISSLKPSTGFPHSRPSSSHTPSCSSSRRPSNASVISAQSVLDPFPIATSAPADAPPLPALPLSPVPTRHFRSSSIASIPLSPVLGSPVDFSAIPFSGLDLVERDLVLRRTTSAPHLRAWRHSQTAMTSSPSSKRIRTLGTPRTPKSARSSGIDFSGSDSPSSPWRASILNFEFFPSPKPSPLAIEHIAEPRDRTSRRSDQEIVIPLYQTPLSPQACVRIRPVPSTSRRGTGLAPDLYAEVKRVDRMRNLIASAGVNEAEEALHEAEEWTWASPPPREGRLVKFVGVGAEEGGESKVGHRRQISAASQLSVGTAFGSDMGLSESHSIDTISEEASVLTPNSSTTFLAIPLPIVADPTTPTATHGFLSPEADITPKAPLRTPSSILKHSAGQSLLDSPKVAGPKTKYFGSLAFGSEPMPRKIQPRSSQPEVRGKEGDDQEAQGREAKGSVIQPGRKAVKVKAKANKEKKEGGKWKWSMPELHPGTIGGLV</sequence>
<dbReference type="EMBL" id="JAKWFO010000005">
    <property type="protein sequence ID" value="KAI9636760.1"/>
    <property type="molecule type" value="Genomic_DNA"/>
</dbReference>
<dbReference type="GeneID" id="77728014"/>
<organism evidence="2 3">
    <name type="scientific">Dioszegia hungarica</name>
    <dbReference type="NCBI Taxonomy" id="4972"/>
    <lineage>
        <taxon>Eukaryota</taxon>
        <taxon>Fungi</taxon>
        <taxon>Dikarya</taxon>
        <taxon>Basidiomycota</taxon>
        <taxon>Agaricomycotina</taxon>
        <taxon>Tremellomycetes</taxon>
        <taxon>Tremellales</taxon>
        <taxon>Bulleribasidiaceae</taxon>
        <taxon>Dioszegia</taxon>
    </lineage>
</organism>